<name>U4LGD9_PYROM</name>
<keyword evidence="2" id="KW-1185">Reference proteome</keyword>
<dbReference type="EMBL" id="HF935505">
    <property type="protein sequence ID" value="CCX30968.1"/>
    <property type="molecule type" value="Genomic_DNA"/>
</dbReference>
<protein>
    <submittedName>
        <fullName evidence="1">Uncharacterized protein</fullName>
    </submittedName>
</protein>
<sequence length="68" mass="7423">MVLCGILNGAKTEGECTESGRLEATRAYPLSWPTVCILNVVPLIALLVKCPCSKMHFPLKLPSTHDRV</sequence>
<evidence type="ECO:0000313" key="2">
    <source>
        <dbReference type="Proteomes" id="UP000018144"/>
    </source>
</evidence>
<evidence type="ECO:0000313" key="1">
    <source>
        <dbReference type="EMBL" id="CCX30968.1"/>
    </source>
</evidence>
<reference evidence="1 2" key="1">
    <citation type="journal article" date="2013" name="PLoS Genet.">
        <title>The genome and development-dependent transcriptomes of Pyronema confluens: a window into fungal evolution.</title>
        <authorList>
            <person name="Traeger S."/>
            <person name="Altegoer F."/>
            <person name="Freitag M."/>
            <person name="Gabaldon T."/>
            <person name="Kempken F."/>
            <person name="Kumar A."/>
            <person name="Marcet-Houben M."/>
            <person name="Poggeler S."/>
            <person name="Stajich J.E."/>
            <person name="Nowrousian M."/>
        </authorList>
    </citation>
    <scope>NUCLEOTIDE SEQUENCE [LARGE SCALE GENOMIC DNA]</scope>
    <source>
        <strain evidence="2">CBS 100304</strain>
        <tissue evidence="1">Vegetative mycelium</tissue>
    </source>
</reference>
<gene>
    <name evidence="1" type="ORF">PCON_09644</name>
</gene>
<dbReference type="Proteomes" id="UP000018144">
    <property type="component" value="Unassembled WGS sequence"/>
</dbReference>
<proteinExistence type="predicted"/>
<organism evidence="1 2">
    <name type="scientific">Pyronema omphalodes (strain CBS 100304)</name>
    <name type="common">Pyronema confluens</name>
    <dbReference type="NCBI Taxonomy" id="1076935"/>
    <lineage>
        <taxon>Eukaryota</taxon>
        <taxon>Fungi</taxon>
        <taxon>Dikarya</taxon>
        <taxon>Ascomycota</taxon>
        <taxon>Pezizomycotina</taxon>
        <taxon>Pezizomycetes</taxon>
        <taxon>Pezizales</taxon>
        <taxon>Pyronemataceae</taxon>
        <taxon>Pyronema</taxon>
    </lineage>
</organism>
<dbReference type="AlphaFoldDB" id="U4LGD9"/>
<accession>U4LGD9</accession>